<feature type="chain" id="PRO_5041969583" description="Secreted protein" evidence="1">
    <location>
        <begin position="17"/>
        <end position="129"/>
    </location>
</feature>
<reference evidence="2" key="1">
    <citation type="submission" date="2023-03" db="EMBL/GenBank/DDBJ databases">
        <title>Massive genome expansion in bonnet fungi (Mycena s.s.) driven by repeated elements and novel gene families across ecological guilds.</title>
        <authorList>
            <consortium name="Lawrence Berkeley National Laboratory"/>
            <person name="Harder C.B."/>
            <person name="Miyauchi S."/>
            <person name="Viragh M."/>
            <person name="Kuo A."/>
            <person name="Thoen E."/>
            <person name="Andreopoulos B."/>
            <person name="Lu D."/>
            <person name="Skrede I."/>
            <person name="Drula E."/>
            <person name="Henrissat B."/>
            <person name="Morin E."/>
            <person name="Kohler A."/>
            <person name="Barry K."/>
            <person name="LaButti K."/>
            <person name="Morin E."/>
            <person name="Salamov A."/>
            <person name="Lipzen A."/>
            <person name="Mereny Z."/>
            <person name="Hegedus B."/>
            <person name="Baldrian P."/>
            <person name="Stursova M."/>
            <person name="Weitz H."/>
            <person name="Taylor A."/>
            <person name="Grigoriev I.V."/>
            <person name="Nagy L.G."/>
            <person name="Martin F."/>
            <person name="Kauserud H."/>
        </authorList>
    </citation>
    <scope>NUCLEOTIDE SEQUENCE</scope>
    <source>
        <strain evidence="2">9144</strain>
    </source>
</reference>
<evidence type="ECO:0000313" key="2">
    <source>
        <dbReference type="EMBL" id="KAJ7198171.1"/>
    </source>
</evidence>
<gene>
    <name evidence="2" type="ORF">GGX14DRAFT_667002</name>
</gene>
<keyword evidence="1" id="KW-0732">Signal</keyword>
<accession>A0AAD6V2S7</accession>
<protein>
    <recommendedName>
        <fullName evidence="4">Secreted protein</fullName>
    </recommendedName>
</protein>
<evidence type="ECO:0000256" key="1">
    <source>
        <dbReference type="SAM" id="SignalP"/>
    </source>
</evidence>
<comment type="caution">
    <text evidence="2">The sequence shown here is derived from an EMBL/GenBank/DDBJ whole genome shotgun (WGS) entry which is preliminary data.</text>
</comment>
<feature type="signal peptide" evidence="1">
    <location>
        <begin position="1"/>
        <end position="16"/>
    </location>
</feature>
<organism evidence="2 3">
    <name type="scientific">Mycena pura</name>
    <dbReference type="NCBI Taxonomy" id="153505"/>
    <lineage>
        <taxon>Eukaryota</taxon>
        <taxon>Fungi</taxon>
        <taxon>Dikarya</taxon>
        <taxon>Basidiomycota</taxon>
        <taxon>Agaricomycotina</taxon>
        <taxon>Agaricomycetes</taxon>
        <taxon>Agaricomycetidae</taxon>
        <taxon>Agaricales</taxon>
        <taxon>Marasmiineae</taxon>
        <taxon>Mycenaceae</taxon>
        <taxon>Mycena</taxon>
    </lineage>
</organism>
<dbReference type="AlphaFoldDB" id="A0AAD6V2S7"/>
<proteinExistence type="predicted"/>
<name>A0AAD6V2S7_9AGAR</name>
<evidence type="ECO:0000313" key="3">
    <source>
        <dbReference type="Proteomes" id="UP001219525"/>
    </source>
</evidence>
<evidence type="ECO:0008006" key="4">
    <source>
        <dbReference type="Google" id="ProtNLM"/>
    </source>
</evidence>
<dbReference type="EMBL" id="JARJCW010000074">
    <property type="protein sequence ID" value="KAJ7198171.1"/>
    <property type="molecule type" value="Genomic_DNA"/>
</dbReference>
<keyword evidence="3" id="KW-1185">Reference proteome</keyword>
<sequence>MGVMSVNVALIFSAFGSQPCLSCLQSRIASPLREVGGPLVHGTGQGNAVEMTTAFPSATFCRGRKPGDCRDSADSVRTVGQEETPVPKETLIDHLPECTVSVVIIPRIDEAVELRSRDADSAGATFEML</sequence>
<dbReference type="Proteomes" id="UP001219525">
    <property type="component" value="Unassembled WGS sequence"/>
</dbReference>